<evidence type="ECO:0000313" key="2">
    <source>
        <dbReference type="Proteomes" id="UP000283383"/>
    </source>
</evidence>
<name>A0A420IRW6_9PEZI</name>
<dbReference type="Proteomes" id="UP000283383">
    <property type="component" value="Unassembled WGS sequence"/>
</dbReference>
<proteinExistence type="predicted"/>
<accession>A0A420IRW6</accession>
<gene>
    <name evidence="1" type="ORF">GcM3_073030</name>
</gene>
<dbReference type="EMBL" id="MCBQ01007335">
    <property type="protein sequence ID" value="RKF77277.1"/>
    <property type="molecule type" value="Genomic_DNA"/>
</dbReference>
<organism evidence="1 2">
    <name type="scientific">Golovinomyces cichoracearum</name>
    <dbReference type="NCBI Taxonomy" id="62708"/>
    <lineage>
        <taxon>Eukaryota</taxon>
        <taxon>Fungi</taxon>
        <taxon>Dikarya</taxon>
        <taxon>Ascomycota</taxon>
        <taxon>Pezizomycotina</taxon>
        <taxon>Leotiomycetes</taxon>
        <taxon>Erysiphales</taxon>
        <taxon>Erysiphaceae</taxon>
        <taxon>Golovinomyces</taxon>
    </lineage>
</organism>
<sequence length="77" mass="8648">MDDTRDFVSQGLKGLEPLSQSNYIEWRDVIDDYLDSQNWTKYSKEGIPASADEALRSKSAKIAVVLKSAAGEHLKIF</sequence>
<dbReference type="AlphaFoldDB" id="A0A420IRW6"/>
<keyword evidence="2" id="KW-1185">Reference proteome</keyword>
<protein>
    <submittedName>
        <fullName evidence="1">Uncharacterized protein</fullName>
    </submittedName>
</protein>
<dbReference type="STRING" id="62708.A0A420IRW6"/>
<comment type="caution">
    <text evidence="1">The sequence shown here is derived from an EMBL/GenBank/DDBJ whole genome shotgun (WGS) entry which is preliminary data.</text>
</comment>
<evidence type="ECO:0000313" key="1">
    <source>
        <dbReference type="EMBL" id="RKF77277.1"/>
    </source>
</evidence>
<reference evidence="1 2" key="1">
    <citation type="journal article" date="2018" name="BMC Genomics">
        <title>Comparative genome analyses reveal sequence features reflecting distinct modes of host-adaptation between dicot and monocot powdery mildew.</title>
        <authorList>
            <person name="Wu Y."/>
            <person name="Ma X."/>
            <person name="Pan Z."/>
            <person name="Kale S.D."/>
            <person name="Song Y."/>
            <person name="King H."/>
            <person name="Zhang Q."/>
            <person name="Presley C."/>
            <person name="Deng X."/>
            <person name="Wei C.I."/>
            <person name="Xiao S."/>
        </authorList>
    </citation>
    <scope>NUCLEOTIDE SEQUENCE [LARGE SCALE GENOMIC DNA]</scope>
    <source>
        <strain evidence="1">UMSG3</strain>
    </source>
</reference>